<dbReference type="EMBL" id="AP023396">
    <property type="protein sequence ID" value="BCK54712.1"/>
    <property type="molecule type" value="Genomic_DNA"/>
</dbReference>
<accession>A0A7G1KHC5</accession>
<reference evidence="2 3" key="1">
    <citation type="submission" date="2020-08" db="EMBL/GenBank/DDBJ databases">
        <title>Genome Sequencing of Nocardia wallacei strain FMUON74 and assembly.</title>
        <authorList>
            <person name="Toyokawa M."/>
            <person name="Uesaka K."/>
        </authorList>
    </citation>
    <scope>NUCLEOTIDE SEQUENCE [LARGE SCALE GENOMIC DNA]</scope>
    <source>
        <strain evidence="2 3">FMUON74</strain>
    </source>
</reference>
<dbReference type="Proteomes" id="UP000516173">
    <property type="component" value="Chromosome"/>
</dbReference>
<keyword evidence="1" id="KW-0812">Transmembrane</keyword>
<feature type="transmembrane region" description="Helical" evidence="1">
    <location>
        <begin position="75"/>
        <end position="100"/>
    </location>
</feature>
<name>A0A7G1KHC5_9NOCA</name>
<dbReference type="KEGG" id="nwl:NWFMUON74_24840"/>
<keyword evidence="1" id="KW-0472">Membrane</keyword>
<dbReference type="RefSeq" id="WP_187687928.1">
    <property type="nucleotide sequence ID" value="NZ_AP023396.1"/>
</dbReference>
<dbReference type="InterPro" id="IPR018681">
    <property type="entry name" value="DUF2165_transmembrane"/>
</dbReference>
<evidence type="ECO:0000313" key="3">
    <source>
        <dbReference type="Proteomes" id="UP000516173"/>
    </source>
</evidence>
<keyword evidence="3" id="KW-1185">Reference proteome</keyword>
<dbReference type="AlphaFoldDB" id="A0A7G1KHC5"/>
<organism evidence="2 3">
    <name type="scientific">Nocardia wallacei</name>
    <dbReference type="NCBI Taxonomy" id="480035"/>
    <lineage>
        <taxon>Bacteria</taxon>
        <taxon>Bacillati</taxon>
        <taxon>Actinomycetota</taxon>
        <taxon>Actinomycetes</taxon>
        <taxon>Mycobacteriales</taxon>
        <taxon>Nocardiaceae</taxon>
        <taxon>Nocardia</taxon>
    </lineage>
</organism>
<sequence length="181" mass="19296">MSLSGKRFLDVAGSRETAVTVLATITGLYYLIVAVTNCIDTDTNRRGVEAVLSMHATIHHSGTDWRAITNGTVLLVAYILVVIWEYLIAFALLAGAATGWRALAGRDAARTAVAAKLSSLGWTMAVLLFAGGFLTIGGEWFRMWANKQVNASSAALQNFLLAAVGLILVHMSGRAETRAAQ</sequence>
<feature type="transmembrane region" description="Helical" evidence="1">
    <location>
        <begin position="120"/>
        <end position="141"/>
    </location>
</feature>
<proteinExistence type="predicted"/>
<dbReference type="GeneID" id="80347037"/>
<feature type="transmembrane region" description="Helical" evidence="1">
    <location>
        <begin position="20"/>
        <end position="39"/>
    </location>
</feature>
<protein>
    <submittedName>
        <fullName evidence="2">Membrane protein</fullName>
    </submittedName>
</protein>
<keyword evidence="1" id="KW-1133">Transmembrane helix</keyword>
<evidence type="ECO:0000256" key="1">
    <source>
        <dbReference type="SAM" id="Phobius"/>
    </source>
</evidence>
<feature type="transmembrane region" description="Helical" evidence="1">
    <location>
        <begin position="153"/>
        <end position="171"/>
    </location>
</feature>
<evidence type="ECO:0000313" key="2">
    <source>
        <dbReference type="EMBL" id="BCK54712.1"/>
    </source>
</evidence>
<dbReference type="Pfam" id="PF09933">
    <property type="entry name" value="DUF2165"/>
    <property type="match status" value="1"/>
</dbReference>
<gene>
    <name evidence="2" type="ORF">NWFMUON74_24840</name>
</gene>